<organism evidence="3 4">
    <name type="scientific">Novosphingobium capsulatum</name>
    <dbReference type="NCBI Taxonomy" id="13688"/>
    <lineage>
        <taxon>Bacteria</taxon>
        <taxon>Pseudomonadati</taxon>
        <taxon>Pseudomonadota</taxon>
        <taxon>Alphaproteobacteria</taxon>
        <taxon>Sphingomonadales</taxon>
        <taxon>Sphingomonadaceae</taxon>
        <taxon>Novosphingobium</taxon>
    </lineage>
</organism>
<comment type="caution">
    <text evidence="3">The sequence shown here is derived from an EMBL/GenBank/DDBJ whole genome shotgun (WGS) entry which is preliminary data.</text>
</comment>
<dbReference type="Pfam" id="PF06904">
    <property type="entry name" value="Extensin-like_C"/>
    <property type="match status" value="1"/>
</dbReference>
<evidence type="ECO:0000313" key="3">
    <source>
        <dbReference type="EMBL" id="MDR6512355.1"/>
    </source>
</evidence>
<keyword evidence="1" id="KW-0732">Signal</keyword>
<feature type="signal peptide" evidence="1">
    <location>
        <begin position="1"/>
        <end position="18"/>
    </location>
</feature>
<accession>A0ABU1MPS1</accession>
<reference evidence="3 4" key="1">
    <citation type="submission" date="2023-07" db="EMBL/GenBank/DDBJ databases">
        <title>Sorghum-associated microbial communities from plants grown in Nebraska, USA.</title>
        <authorList>
            <person name="Schachtman D."/>
        </authorList>
    </citation>
    <scope>NUCLEOTIDE SEQUENCE [LARGE SCALE GENOMIC DNA]</scope>
    <source>
        <strain evidence="3 4">DS1027</strain>
    </source>
</reference>
<evidence type="ECO:0000259" key="2">
    <source>
        <dbReference type="Pfam" id="PF06904"/>
    </source>
</evidence>
<evidence type="ECO:0000313" key="4">
    <source>
        <dbReference type="Proteomes" id="UP001184150"/>
    </source>
</evidence>
<feature type="chain" id="PRO_5045449932" description="Extensin-like C-terminal domain-containing protein" evidence="1">
    <location>
        <begin position="19"/>
        <end position="231"/>
    </location>
</feature>
<gene>
    <name evidence="3" type="ORF">J2792_003238</name>
</gene>
<proteinExistence type="predicted"/>
<dbReference type="Proteomes" id="UP001184150">
    <property type="component" value="Unassembled WGS sequence"/>
</dbReference>
<protein>
    <recommendedName>
        <fullName evidence="2">Extensin-like C-terminal domain-containing protein</fullName>
    </recommendedName>
</protein>
<dbReference type="PROSITE" id="PS51257">
    <property type="entry name" value="PROKAR_LIPOPROTEIN"/>
    <property type="match status" value="1"/>
</dbReference>
<keyword evidence="4" id="KW-1185">Reference proteome</keyword>
<name>A0ABU1MPS1_9SPHN</name>
<feature type="domain" description="Extensin-like C-terminal" evidence="2">
    <location>
        <begin position="55"/>
        <end position="224"/>
    </location>
</feature>
<dbReference type="InterPro" id="IPR009683">
    <property type="entry name" value="Extensin-like_C"/>
</dbReference>
<evidence type="ECO:0000256" key="1">
    <source>
        <dbReference type="SAM" id="SignalP"/>
    </source>
</evidence>
<dbReference type="EMBL" id="JAVDRD010000009">
    <property type="protein sequence ID" value="MDR6512355.1"/>
    <property type="molecule type" value="Genomic_DNA"/>
</dbReference>
<sequence length="231" mass="24839">MARRVLLAWAMLPVVTLAGCVDAPRGPRRPARSVSARMVSHPVVQPVPSSVATRACLVSLRQNAIGYVPVPDQYYGAGCSTLGSVRLAYLRSDSTQLGLANAGPVTCQLANALQGWARFGVDRAAQQILGSPLVKIETMGSYNCRNVAGTGRRSAHATANAIDISGFLLADGRRVTVLRDWRDEDPQIRAFLRAIHTSACKRFNTVLSPDYNAAHRDHLHLEVGSGRPLCG</sequence>
<dbReference type="RefSeq" id="WP_309805950.1">
    <property type="nucleotide sequence ID" value="NZ_JAVDRD010000009.1"/>
</dbReference>